<evidence type="ECO:0000256" key="2">
    <source>
        <dbReference type="ARBA" id="ARBA00010484"/>
    </source>
</evidence>
<evidence type="ECO:0000259" key="13">
    <source>
        <dbReference type="PROSITE" id="PS51371"/>
    </source>
</evidence>
<feature type="transmembrane region" description="Helical" evidence="12">
    <location>
        <begin position="336"/>
        <end position="356"/>
    </location>
</feature>
<keyword evidence="7 10" id="KW-0129">CBS domain</keyword>
<dbReference type="GO" id="GO:0010960">
    <property type="term" value="P:magnesium ion homeostasis"/>
    <property type="evidence" value="ECO:0007669"/>
    <property type="project" value="InterPro"/>
</dbReference>
<evidence type="ECO:0000256" key="12">
    <source>
        <dbReference type="RuleBase" id="RU369091"/>
    </source>
</evidence>
<dbReference type="PROSITE" id="PS51371">
    <property type="entry name" value="CBS"/>
    <property type="match status" value="1"/>
</dbReference>
<dbReference type="GO" id="GO:0008340">
    <property type="term" value="P:determination of adult lifespan"/>
    <property type="evidence" value="ECO:0007669"/>
    <property type="project" value="UniProtKB-ARBA"/>
</dbReference>
<feature type="transmembrane region" description="Helical" evidence="12">
    <location>
        <begin position="205"/>
        <end position="226"/>
    </location>
</feature>
<keyword evidence="16" id="KW-1185">Reference proteome</keyword>
<evidence type="ECO:0000256" key="6">
    <source>
        <dbReference type="ARBA" id="ARBA00023065"/>
    </source>
</evidence>
<dbReference type="OrthoDB" id="5353557at2759"/>
<feature type="domain" description="CNNM transmembrane" evidence="14">
    <location>
        <begin position="205"/>
        <end position="392"/>
    </location>
</feature>
<dbReference type="PROSITE" id="PS51846">
    <property type="entry name" value="CNNM"/>
    <property type="match status" value="1"/>
</dbReference>
<protein>
    <recommendedName>
        <fullName evidence="12">Metal transporter</fullName>
    </recommendedName>
</protein>
<dbReference type="GO" id="GO:0015693">
    <property type="term" value="P:magnesium ion transport"/>
    <property type="evidence" value="ECO:0007669"/>
    <property type="project" value="UniProtKB-ARBA"/>
</dbReference>
<dbReference type="InterPro" id="IPR000644">
    <property type="entry name" value="CBS_dom"/>
</dbReference>
<dbReference type="EMBL" id="CADEPM010000002">
    <property type="protein sequence ID" value="CAB3399638.1"/>
    <property type="molecule type" value="Genomic_DNA"/>
</dbReference>
<sequence length="809" mass="91562">MDDSTPPPPVDLRRRIFGRKPAWRMSYRLLTFLVPFTVCILALSVKSLPLPNKSEVRRTVELNNEDFDMLREMREEITVSGIRIENYQQKKHSAFLGYNSRSHSIVKPNELVRVVIFGSGFSHLRKLKFSGSQSCDGNEKAFSEADFTIMTPTRLVIVTSFEKLVNEEDVYRLCIARKRMGRQLPYTQIDDPFTIISTKVPEKNFMFPLYISCPLLFCLLCLSGLFSGLNLGLMTLTPYELQLYIKSGTPREKYYAERILPVRKRGNILLCTLLLGNVVVNSAVSLLLDDLLEGNGAFALIASTIGIVIFGEIVPQAICVKRGLEVGSYTVPLTRVIVALMYPITWVISMVLDFFLKEELTQPLGRKKLVEMMKMSTMTDACEGNDDFRMALGALEIVDKTAKHAMTKIEDVFMLESTLKLTPVTMNQILETGYTRIPIYENDRNNVVDLLFIKDLALLDPDDNMDVMKVCSVYKHQLRIVDEDTPLRVLLDEFKKGEYHLAMVHRVVCHDDADPTYELVGLITLEDIIEEIIQSEILDETDAVCDNVHRKKRQKKRNAHLPQIVDIKSKCAISVQMQIVVVQFLSTFHPIFSPKYIAPLVLEKLVQKNVRRVENAYFSCLNQQRTPPQPAVLYTNGEFSDKFVLFLEGGSLVNVGKEHMLLETKAWQHIGLEVLEGLIRAIREEEEKSGSPSLSFANELKVQKKIGFVPDFTAVVRNECTFFELNVSDYCTAFKASILNNSTSEVPLSRSQSRVSLVEDVSSKNSSPHKHCPRLRSCSDSETSALLMNGTELTDLTFTEKTPLATSAV</sequence>
<dbReference type="SUPFAM" id="SSF54631">
    <property type="entry name" value="CBS-domain pair"/>
    <property type="match status" value="1"/>
</dbReference>
<dbReference type="Pfam" id="PF25562">
    <property type="entry name" value="CNBH_CNNM2_C"/>
    <property type="match status" value="1"/>
</dbReference>
<keyword evidence="4" id="KW-0677">Repeat</keyword>
<organism evidence="15 16">
    <name type="scientific">Caenorhabditis bovis</name>
    <dbReference type="NCBI Taxonomy" id="2654633"/>
    <lineage>
        <taxon>Eukaryota</taxon>
        <taxon>Metazoa</taxon>
        <taxon>Ecdysozoa</taxon>
        <taxon>Nematoda</taxon>
        <taxon>Chromadorea</taxon>
        <taxon>Rhabditida</taxon>
        <taxon>Rhabditina</taxon>
        <taxon>Rhabditomorpha</taxon>
        <taxon>Rhabditoidea</taxon>
        <taxon>Rhabditidae</taxon>
        <taxon>Peloderinae</taxon>
        <taxon>Caenorhabditis</taxon>
    </lineage>
</organism>
<dbReference type="Pfam" id="PF00571">
    <property type="entry name" value="CBS"/>
    <property type="match status" value="1"/>
</dbReference>
<comment type="similarity">
    <text evidence="2 12">Belongs to the ACDP family.</text>
</comment>
<dbReference type="FunFam" id="3.10.580.10:FF:000006">
    <property type="entry name" value="DUF21 and CBS domain protein"/>
    <property type="match status" value="1"/>
</dbReference>
<evidence type="ECO:0000256" key="4">
    <source>
        <dbReference type="ARBA" id="ARBA00022737"/>
    </source>
</evidence>
<dbReference type="GO" id="GO:0032026">
    <property type="term" value="P:response to magnesium ion"/>
    <property type="evidence" value="ECO:0007669"/>
    <property type="project" value="UniProtKB-ARBA"/>
</dbReference>
<evidence type="ECO:0000313" key="16">
    <source>
        <dbReference type="Proteomes" id="UP000494206"/>
    </source>
</evidence>
<dbReference type="InterPro" id="IPR002550">
    <property type="entry name" value="CNNM"/>
</dbReference>
<dbReference type="GO" id="GO:0040018">
    <property type="term" value="P:positive regulation of multicellular organism growth"/>
    <property type="evidence" value="ECO:0007669"/>
    <property type="project" value="UniProtKB-ARBA"/>
</dbReference>
<evidence type="ECO:0000256" key="9">
    <source>
        <dbReference type="ARBA" id="ARBA00023180"/>
    </source>
</evidence>
<dbReference type="PANTHER" id="PTHR12064:SF94">
    <property type="entry name" value="UNEXTENDED PROTEIN"/>
    <property type="match status" value="1"/>
</dbReference>
<comment type="subcellular location">
    <subcellularLocation>
        <location evidence="1">Basolateral cell membrane</location>
        <topology evidence="1">Multi-pass membrane protein</topology>
    </subcellularLocation>
    <subcellularLocation>
        <location evidence="12">Cell membrane</location>
        <topology evidence="12">Multi-pass membrane protein</topology>
    </subcellularLocation>
</comment>
<dbReference type="PANTHER" id="PTHR12064">
    <property type="entry name" value="METAL TRANSPORTER CNNM"/>
    <property type="match status" value="1"/>
</dbReference>
<comment type="caution">
    <text evidence="15">The sequence shown here is derived from an EMBL/GenBank/DDBJ whole genome shotgun (WGS) entry which is preliminary data.</text>
</comment>
<dbReference type="GO" id="GO:0022857">
    <property type="term" value="F:transmembrane transporter activity"/>
    <property type="evidence" value="ECO:0007669"/>
    <property type="project" value="UniProtKB-UniRule"/>
</dbReference>
<feature type="transmembrane region" description="Helical" evidence="12">
    <location>
        <begin position="268"/>
        <end position="288"/>
    </location>
</feature>
<dbReference type="GO" id="GO:0040026">
    <property type="term" value="P:positive regulation of vulval development"/>
    <property type="evidence" value="ECO:0007669"/>
    <property type="project" value="UniProtKB-ARBA"/>
</dbReference>
<proteinExistence type="inferred from homology"/>
<comment type="function">
    <text evidence="12">Metal transporter.</text>
</comment>
<accession>A0A8S1ECG3</accession>
<keyword evidence="6" id="KW-0406">Ion transport</keyword>
<reference evidence="15 16" key="1">
    <citation type="submission" date="2020-04" db="EMBL/GenBank/DDBJ databases">
        <authorList>
            <person name="Laetsch R D."/>
            <person name="Stevens L."/>
            <person name="Kumar S."/>
            <person name="Blaxter L. M."/>
        </authorList>
    </citation>
    <scope>NUCLEOTIDE SEQUENCE [LARGE SCALE GENOMIC DNA]</scope>
</reference>
<feature type="transmembrane region" description="Helical" evidence="12">
    <location>
        <begin position="294"/>
        <end position="315"/>
    </location>
</feature>
<evidence type="ECO:0000256" key="3">
    <source>
        <dbReference type="ARBA" id="ARBA00022692"/>
    </source>
</evidence>
<dbReference type="InterPro" id="IPR046342">
    <property type="entry name" value="CBS_dom_sf"/>
</dbReference>
<keyword evidence="5 11" id="KW-1133">Transmembrane helix</keyword>
<evidence type="ECO:0000256" key="7">
    <source>
        <dbReference type="ARBA" id="ARBA00023122"/>
    </source>
</evidence>
<keyword evidence="9" id="KW-0325">Glycoprotein</keyword>
<name>A0A8S1ECG3_9PELO</name>
<evidence type="ECO:0000313" key="15">
    <source>
        <dbReference type="EMBL" id="CAB3399638.1"/>
    </source>
</evidence>
<dbReference type="Proteomes" id="UP000494206">
    <property type="component" value="Unassembled WGS sequence"/>
</dbReference>
<dbReference type="GO" id="GO:0016323">
    <property type="term" value="C:basolateral plasma membrane"/>
    <property type="evidence" value="ECO:0007669"/>
    <property type="project" value="UniProtKB-SubCell"/>
</dbReference>
<dbReference type="InterPro" id="IPR044751">
    <property type="entry name" value="Ion_transp-like_CBS"/>
</dbReference>
<evidence type="ECO:0000256" key="8">
    <source>
        <dbReference type="ARBA" id="ARBA00023136"/>
    </source>
</evidence>
<dbReference type="InterPro" id="IPR045095">
    <property type="entry name" value="ACDP"/>
</dbReference>
<dbReference type="Gene3D" id="3.10.580.10">
    <property type="entry name" value="CBS-domain"/>
    <property type="match status" value="1"/>
</dbReference>
<dbReference type="Pfam" id="PF01595">
    <property type="entry name" value="CNNM"/>
    <property type="match status" value="1"/>
</dbReference>
<keyword evidence="3 11" id="KW-0812">Transmembrane</keyword>
<evidence type="ECO:0000256" key="11">
    <source>
        <dbReference type="PROSITE-ProRule" id="PRU01193"/>
    </source>
</evidence>
<gene>
    <name evidence="15" type="ORF">CBOVIS_LOCUS2731</name>
</gene>
<dbReference type="CDD" id="cd04590">
    <property type="entry name" value="CBS_pair_CorC_HlyC_assoc"/>
    <property type="match status" value="1"/>
</dbReference>
<dbReference type="GO" id="GO:1905941">
    <property type="term" value="P:positive regulation of gonad development"/>
    <property type="evidence" value="ECO:0007669"/>
    <property type="project" value="UniProtKB-ARBA"/>
</dbReference>
<evidence type="ECO:0000259" key="14">
    <source>
        <dbReference type="PROSITE" id="PS51846"/>
    </source>
</evidence>
<dbReference type="AlphaFoldDB" id="A0A8S1ECG3"/>
<feature type="domain" description="CBS" evidence="13">
    <location>
        <begin position="474"/>
        <end position="540"/>
    </location>
</feature>
<evidence type="ECO:0000256" key="10">
    <source>
        <dbReference type="PROSITE-ProRule" id="PRU00703"/>
    </source>
</evidence>
<keyword evidence="6" id="KW-0813">Transport</keyword>
<keyword evidence="8 11" id="KW-0472">Membrane</keyword>
<evidence type="ECO:0000256" key="1">
    <source>
        <dbReference type="ARBA" id="ARBA00004554"/>
    </source>
</evidence>
<evidence type="ECO:0000256" key="5">
    <source>
        <dbReference type="ARBA" id="ARBA00022989"/>
    </source>
</evidence>